<keyword evidence="11" id="KW-0175">Coiled coil</keyword>
<evidence type="ECO:0000256" key="12">
    <source>
        <dbReference type="SAM" id="Phobius"/>
    </source>
</evidence>
<keyword evidence="3" id="KW-0813">Transport</keyword>
<dbReference type="Proteomes" id="UP000193224">
    <property type="component" value="Unassembled WGS sequence"/>
</dbReference>
<protein>
    <submittedName>
        <fullName evidence="13">Zinc transport protein ZntB</fullName>
    </submittedName>
</protein>
<dbReference type="Gene3D" id="1.20.58.340">
    <property type="entry name" value="Magnesium transport protein CorA, transmembrane region"/>
    <property type="match status" value="2"/>
</dbReference>
<dbReference type="SUPFAM" id="SSF144083">
    <property type="entry name" value="Magnesium transport protein CorA, transmembrane region"/>
    <property type="match status" value="1"/>
</dbReference>
<dbReference type="GO" id="GO:0015087">
    <property type="term" value="F:cobalt ion transmembrane transporter activity"/>
    <property type="evidence" value="ECO:0007669"/>
    <property type="project" value="TreeGrafter"/>
</dbReference>
<evidence type="ECO:0000256" key="6">
    <source>
        <dbReference type="ARBA" id="ARBA00022692"/>
    </source>
</evidence>
<dbReference type="GO" id="GO:0050897">
    <property type="term" value="F:cobalt ion binding"/>
    <property type="evidence" value="ECO:0007669"/>
    <property type="project" value="TreeGrafter"/>
</dbReference>
<feature type="coiled-coil region" evidence="11">
    <location>
        <begin position="222"/>
        <end position="256"/>
    </location>
</feature>
<proteinExistence type="inferred from homology"/>
<dbReference type="OrthoDB" id="9803484at2"/>
<reference evidence="13 14" key="1">
    <citation type="submission" date="2017-03" db="EMBL/GenBank/DDBJ databases">
        <authorList>
            <person name="Afonso C.L."/>
            <person name="Miller P.J."/>
            <person name="Scott M.A."/>
            <person name="Spackman E."/>
            <person name="Goraichik I."/>
            <person name="Dimitrov K.M."/>
            <person name="Suarez D.L."/>
            <person name="Swayne D.E."/>
        </authorList>
    </citation>
    <scope>NUCLEOTIDE SEQUENCE [LARGE SCALE GENOMIC DNA]</scope>
    <source>
        <strain evidence="13 14">CECT 7745</strain>
    </source>
</reference>
<keyword evidence="14" id="KW-1185">Reference proteome</keyword>
<name>A0A1X7BUU1_9RHOB</name>
<evidence type="ECO:0000256" key="5">
    <source>
        <dbReference type="ARBA" id="ARBA00022519"/>
    </source>
</evidence>
<comment type="similarity">
    <text evidence="2">Belongs to the CorA metal ion transporter (MIT) (TC 1.A.35) family.</text>
</comment>
<evidence type="ECO:0000256" key="7">
    <source>
        <dbReference type="ARBA" id="ARBA00022833"/>
    </source>
</evidence>
<dbReference type="PANTHER" id="PTHR46494">
    <property type="entry name" value="CORA FAMILY METAL ION TRANSPORTER (EUROFUNG)"/>
    <property type="match status" value="1"/>
</dbReference>
<evidence type="ECO:0000256" key="9">
    <source>
        <dbReference type="ARBA" id="ARBA00023065"/>
    </source>
</evidence>
<keyword evidence="4" id="KW-1003">Cell membrane</keyword>
<dbReference type="RefSeq" id="WP_085801380.1">
    <property type="nucleotide sequence ID" value="NZ_FWXB01000013.1"/>
</dbReference>
<dbReference type="AlphaFoldDB" id="A0A1X7BUU1"/>
<dbReference type="InterPro" id="IPR045863">
    <property type="entry name" value="CorA_TM1_TM2"/>
</dbReference>
<dbReference type="GO" id="GO:0015095">
    <property type="term" value="F:magnesium ion transmembrane transporter activity"/>
    <property type="evidence" value="ECO:0007669"/>
    <property type="project" value="TreeGrafter"/>
</dbReference>
<feature type="transmembrane region" description="Helical" evidence="12">
    <location>
        <begin position="263"/>
        <end position="284"/>
    </location>
</feature>
<dbReference type="GO" id="GO:0000287">
    <property type="term" value="F:magnesium ion binding"/>
    <property type="evidence" value="ECO:0007669"/>
    <property type="project" value="TreeGrafter"/>
</dbReference>
<keyword evidence="6 12" id="KW-0812">Transmembrane</keyword>
<evidence type="ECO:0000256" key="3">
    <source>
        <dbReference type="ARBA" id="ARBA00022448"/>
    </source>
</evidence>
<keyword evidence="9" id="KW-0406">Ion transport</keyword>
<keyword evidence="7" id="KW-0862">Zinc</keyword>
<dbReference type="SUPFAM" id="SSF143865">
    <property type="entry name" value="CorA soluble domain-like"/>
    <property type="match status" value="1"/>
</dbReference>
<evidence type="ECO:0000256" key="1">
    <source>
        <dbReference type="ARBA" id="ARBA00004651"/>
    </source>
</evidence>
<dbReference type="Gene3D" id="3.30.460.20">
    <property type="entry name" value="CorA soluble domain-like"/>
    <property type="match status" value="1"/>
</dbReference>
<evidence type="ECO:0000313" key="14">
    <source>
        <dbReference type="Proteomes" id="UP000193224"/>
    </source>
</evidence>
<dbReference type="InterPro" id="IPR002523">
    <property type="entry name" value="MgTranspt_CorA/ZnTranspt_ZntB"/>
</dbReference>
<dbReference type="PANTHER" id="PTHR46494:SF3">
    <property type="entry name" value="ZINC TRANSPORT PROTEIN ZNTB"/>
    <property type="match status" value="1"/>
</dbReference>
<evidence type="ECO:0000256" key="2">
    <source>
        <dbReference type="ARBA" id="ARBA00009765"/>
    </source>
</evidence>
<dbReference type="EMBL" id="FWXB01000013">
    <property type="protein sequence ID" value="SMC13416.1"/>
    <property type="molecule type" value="Genomic_DNA"/>
</dbReference>
<comment type="subcellular location">
    <subcellularLocation>
        <location evidence="1">Cell membrane</location>
        <topology evidence="1">Multi-pass membrane protein</topology>
    </subcellularLocation>
</comment>
<keyword evidence="5" id="KW-0997">Cell inner membrane</keyword>
<dbReference type="Pfam" id="PF01544">
    <property type="entry name" value="CorA"/>
    <property type="match status" value="1"/>
</dbReference>
<gene>
    <name evidence="13" type="primary">zntB</name>
    <name evidence="13" type="ORF">ROA7745_03263</name>
</gene>
<keyword evidence="8 12" id="KW-1133">Transmembrane helix</keyword>
<sequence length="324" mass="35445">MDGIHQWRIDAGGAAKAIEPGADDVAGLDADASGFVWLHADLAREGARDWLEAAGLQPLVRRALLAPETRPRCTLHGEGVLLNLRGVNLNPGDEVEDMVSLRMWITAKLVITVQLRRLMAVGDVLAEVERGQGPDHPTELVARLALRLADRAEPVVAGLNEKVDVLEDQVIDGISASSRFDLGTIRRASILLRRHMAPQRDALSTFEIEELPWIVPEGRTRLREATERMTRLAEELDAIRDRAQVVQDQIMDTRAEAMNRQMLILSVVAAIFLPLGLITGLLGINVGGMPGADNPTAFWIVTGGLVVLGVLLVWVFRRVGMLGR</sequence>
<organism evidence="13 14">
    <name type="scientific">Roseovarius aestuarii</name>
    <dbReference type="NCBI Taxonomy" id="475083"/>
    <lineage>
        <taxon>Bacteria</taxon>
        <taxon>Pseudomonadati</taxon>
        <taxon>Pseudomonadota</taxon>
        <taxon>Alphaproteobacteria</taxon>
        <taxon>Rhodobacterales</taxon>
        <taxon>Roseobacteraceae</taxon>
        <taxon>Roseovarius</taxon>
    </lineage>
</organism>
<dbReference type="GO" id="GO:0005886">
    <property type="term" value="C:plasma membrane"/>
    <property type="evidence" value="ECO:0007669"/>
    <property type="project" value="UniProtKB-SubCell"/>
</dbReference>
<dbReference type="InterPro" id="IPR045861">
    <property type="entry name" value="CorA_cytoplasmic_dom"/>
</dbReference>
<evidence type="ECO:0000256" key="10">
    <source>
        <dbReference type="ARBA" id="ARBA00023136"/>
    </source>
</evidence>
<feature type="transmembrane region" description="Helical" evidence="12">
    <location>
        <begin position="296"/>
        <end position="316"/>
    </location>
</feature>
<evidence type="ECO:0000256" key="8">
    <source>
        <dbReference type="ARBA" id="ARBA00022989"/>
    </source>
</evidence>
<dbReference type="CDD" id="cd12833">
    <property type="entry name" value="ZntB-like_1"/>
    <property type="match status" value="1"/>
</dbReference>
<evidence type="ECO:0000256" key="11">
    <source>
        <dbReference type="SAM" id="Coils"/>
    </source>
</evidence>
<accession>A0A1X7BUU1</accession>
<evidence type="ECO:0000256" key="4">
    <source>
        <dbReference type="ARBA" id="ARBA00022475"/>
    </source>
</evidence>
<keyword evidence="10 12" id="KW-0472">Membrane</keyword>
<evidence type="ECO:0000313" key="13">
    <source>
        <dbReference type="EMBL" id="SMC13416.1"/>
    </source>
</evidence>